<dbReference type="Pfam" id="PF01323">
    <property type="entry name" value="DSBA"/>
    <property type="match status" value="1"/>
</dbReference>
<sequence length="285" mass="30422">MKTTAATTATMIGMADTMVGGTVHFWADCSTNRLRSGTMKSARLGQLGCYAIVLLTTLAPASAQSVDRAEIEKIVREYLVQNPEIIEDALTELESRRLAAQAEARSQAILAETDSLYRTKDDVVLGNPDGDAALVEFFDFNCGYCKRAAPDVEALAAEDPKLRIVLKDFPILGPGSVEAAKVALSVKRIAGAAAARDFRVRLMGMQGQINANRALDLTEEMGLDRVKLSEEMATPAVEAIIASNLALAQRLGLTGTPSFVVGDQIIEGAVGKEPLADAIKAVRQK</sequence>
<keyword evidence="2" id="KW-0413">Isomerase</keyword>
<dbReference type="InterPro" id="IPR036249">
    <property type="entry name" value="Thioredoxin-like_sf"/>
</dbReference>
<organism evidence="2 3">
    <name type="scientific">Rhizobium rosettiformans</name>
    <dbReference type="NCBI Taxonomy" id="1368430"/>
    <lineage>
        <taxon>Bacteria</taxon>
        <taxon>Pseudomonadati</taxon>
        <taxon>Pseudomonadota</taxon>
        <taxon>Alphaproteobacteria</taxon>
        <taxon>Hyphomicrobiales</taxon>
        <taxon>Rhizobiaceae</taxon>
        <taxon>Rhizobium/Agrobacterium group</taxon>
        <taxon>Rhizobium</taxon>
    </lineage>
</organism>
<dbReference type="SUPFAM" id="SSF52833">
    <property type="entry name" value="Thioredoxin-like"/>
    <property type="match status" value="1"/>
</dbReference>
<proteinExistence type="predicted"/>
<dbReference type="AlphaFoldDB" id="A0A7W8MEW1"/>
<dbReference type="GO" id="GO:0016853">
    <property type="term" value="F:isomerase activity"/>
    <property type="evidence" value="ECO:0007669"/>
    <property type="project" value="UniProtKB-KW"/>
</dbReference>
<dbReference type="PANTHER" id="PTHR35272:SF3">
    <property type="entry name" value="THIOL:DISULFIDE INTERCHANGE PROTEIN DSBC"/>
    <property type="match status" value="1"/>
</dbReference>
<evidence type="ECO:0000313" key="2">
    <source>
        <dbReference type="EMBL" id="MBB5278277.1"/>
    </source>
</evidence>
<dbReference type="PANTHER" id="PTHR35272">
    <property type="entry name" value="THIOL:DISULFIDE INTERCHANGE PROTEIN DSBC-RELATED"/>
    <property type="match status" value="1"/>
</dbReference>
<feature type="domain" description="Thioredoxin" evidence="1">
    <location>
        <begin position="98"/>
        <end position="284"/>
    </location>
</feature>
<comment type="caution">
    <text evidence="2">The sequence shown here is derived from an EMBL/GenBank/DDBJ whole genome shotgun (WGS) entry which is preliminary data.</text>
</comment>
<accession>A0A7W8MEW1</accession>
<evidence type="ECO:0000313" key="3">
    <source>
        <dbReference type="Proteomes" id="UP000550895"/>
    </source>
</evidence>
<dbReference type="GO" id="GO:0016491">
    <property type="term" value="F:oxidoreductase activity"/>
    <property type="evidence" value="ECO:0007669"/>
    <property type="project" value="InterPro"/>
</dbReference>
<dbReference type="EMBL" id="JACHGA010000016">
    <property type="protein sequence ID" value="MBB5278277.1"/>
    <property type="molecule type" value="Genomic_DNA"/>
</dbReference>
<dbReference type="CDD" id="cd03023">
    <property type="entry name" value="DsbA_Com1_like"/>
    <property type="match status" value="1"/>
</dbReference>
<reference evidence="2 3" key="1">
    <citation type="submission" date="2020-08" db="EMBL/GenBank/DDBJ databases">
        <title>Genomic Encyclopedia of Type Strains, Phase IV (KMG-IV): sequencing the most valuable type-strain genomes for metagenomic binning, comparative biology and taxonomic classification.</title>
        <authorList>
            <person name="Goeker M."/>
        </authorList>
    </citation>
    <scope>NUCLEOTIDE SEQUENCE [LARGE SCALE GENOMIC DNA]</scope>
    <source>
        <strain evidence="2 3">DSM 26376</strain>
    </source>
</reference>
<name>A0A7W8MEW1_9HYPH</name>
<dbReference type="Gene3D" id="3.40.30.10">
    <property type="entry name" value="Glutaredoxin"/>
    <property type="match status" value="1"/>
</dbReference>
<dbReference type="InterPro" id="IPR013766">
    <property type="entry name" value="Thioredoxin_domain"/>
</dbReference>
<dbReference type="RefSeq" id="WP_246035150.1">
    <property type="nucleotide sequence ID" value="NZ_JACHGA010000016.1"/>
</dbReference>
<keyword evidence="3" id="KW-1185">Reference proteome</keyword>
<evidence type="ECO:0000259" key="1">
    <source>
        <dbReference type="PROSITE" id="PS51352"/>
    </source>
</evidence>
<dbReference type="InterPro" id="IPR051470">
    <property type="entry name" value="Thiol:disulfide_interchange"/>
</dbReference>
<dbReference type="InterPro" id="IPR001853">
    <property type="entry name" value="DSBA-like_thioredoxin_dom"/>
</dbReference>
<dbReference type="PROSITE" id="PS51352">
    <property type="entry name" value="THIOREDOXIN_2"/>
    <property type="match status" value="1"/>
</dbReference>
<dbReference type="Proteomes" id="UP000550895">
    <property type="component" value="Unassembled WGS sequence"/>
</dbReference>
<dbReference type="Pfam" id="PF18312">
    <property type="entry name" value="ScsC_N"/>
    <property type="match status" value="1"/>
</dbReference>
<protein>
    <submittedName>
        <fullName evidence="2">Protein-disulfide isomerase</fullName>
    </submittedName>
</protein>
<gene>
    <name evidence="2" type="ORF">HNR26_004374</name>
</gene>
<dbReference type="InterPro" id="IPR041205">
    <property type="entry name" value="ScsC_N"/>
</dbReference>